<proteinExistence type="predicted"/>
<keyword evidence="2" id="KW-0413">Isomerase</keyword>
<reference evidence="2 3" key="1">
    <citation type="submission" date="2021-06" db="EMBL/GenBank/DDBJ databases">
        <title>Actinomycetes sequencing.</title>
        <authorList>
            <person name="Shan Q."/>
        </authorList>
    </citation>
    <scope>NUCLEOTIDE SEQUENCE [LARGE SCALE GENOMIC DNA]</scope>
    <source>
        <strain evidence="2 3">NEAU-G5</strain>
    </source>
</reference>
<evidence type="ECO:0000313" key="3">
    <source>
        <dbReference type="Proteomes" id="UP000733379"/>
    </source>
</evidence>
<organism evidence="2 3">
    <name type="scientific">Nocardia albiluteola</name>
    <dbReference type="NCBI Taxonomy" id="2842303"/>
    <lineage>
        <taxon>Bacteria</taxon>
        <taxon>Bacillati</taxon>
        <taxon>Actinomycetota</taxon>
        <taxon>Actinomycetes</taxon>
        <taxon>Mycobacteriales</taxon>
        <taxon>Nocardiaceae</taxon>
        <taxon>Nocardia</taxon>
    </lineage>
</organism>
<dbReference type="InterPro" id="IPR036237">
    <property type="entry name" value="Xyl_isomerase-like_sf"/>
</dbReference>
<protein>
    <submittedName>
        <fullName evidence="2">Sugar phosphate isomerase/epimerase</fullName>
    </submittedName>
</protein>
<dbReference type="InterPro" id="IPR050312">
    <property type="entry name" value="IolE/XylAMocC-like"/>
</dbReference>
<dbReference type="InterPro" id="IPR013022">
    <property type="entry name" value="Xyl_isomerase-like_TIM-brl"/>
</dbReference>
<dbReference type="PANTHER" id="PTHR12110">
    <property type="entry name" value="HYDROXYPYRUVATE ISOMERASE"/>
    <property type="match status" value="1"/>
</dbReference>
<comment type="caution">
    <text evidence="2">The sequence shown here is derived from an EMBL/GenBank/DDBJ whole genome shotgun (WGS) entry which is preliminary data.</text>
</comment>
<name>A0ABS6AR85_9NOCA</name>
<sequence>MRDEMRGVPSGAGGIVARSWRKRSVQLSWNGASSINADLETDIEIARRVGFPLLEIWGAKLPHYLQRNSVLDLAERFRESGVTPLSINAVDKTTYAGKDFASGENMLREYASIAGQIGCETIVVVPGKRPAGATDDEVKDETVAVLRAFGDIAAAHGVQIAFEFLGFPDSSVRTLDKAWEIVAEVDRPEVGLVIDTFHFHVGGSQLESLRRIDSSKLFVFHVSDCEDRPAAQLQDAHRLLPGSGILQLERIADELKGIGYDRLASIELFRPEYWERDPFEHAAAAKTATQRVFGISQFSGQA</sequence>
<keyword evidence="3" id="KW-1185">Reference proteome</keyword>
<dbReference type="RefSeq" id="WP_215915282.1">
    <property type="nucleotide sequence ID" value="NZ_JAHKNI010000001.1"/>
</dbReference>
<dbReference type="Proteomes" id="UP000733379">
    <property type="component" value="Unassembled WGS sequence"/>
</dbReference>
<dbReference type="Pfam" id="PF01261">
    <property type="entry name" value="AP_endonuc_2"/>
    <property type="match status" value="1"/>
</dbReference>
<dbReference type="GO" id="GO:0016853">
    <property type="term" value="F:isomerase activity"/>
    <property type="evidence" value="ECO:0007669"/>
    <property type="project" value="UniProtKB-KW"/>
</dbReference>
<dbReference type="SUPFAM" id="SSF51658">
    <property type="entry name" value="Xylose isomerase-like"/>
    <property type="match status" value="1"/>
</dbReference>
<dbReference type="Gene3D" id="3.20.20.150">
    <property type="entry name" value="Divalent-metal-dependent TIM barrel enzymes"/>
    <property type="match status" value="1"/>
</dbReference>
<evidence type="ECO:0000259" key="1">
    <source>
        <dbReference type="Pfam" id="PF01261"/>
    </source>
</evidence>
<accession>A0ABS6AR85</accession>
<evidence type="ECO:0000313" key="2">
    <source>
        <dbReference type="EMBL" id="MBU3060413.1"/>
    </source>
</evidence>
<dbReference type="PANTHER" id="PTHR12110:SF21">
    <property type="entry name" value="XYLOSE ISOMERASE-LIKE TIM BARREL DOMAIN-CONTAINING PROTEIN"/>
    <property type="match status" value="1"/>
</dbReference>
<dbReference type="EMBL" id="JAHKNI010000001">
    <property type="protein sequence ID" value="MBU3060413.1"/>
    <property type="molecule type" value="Genomic_DNA"/>
</dbReference>
<gene>
    <name evidence="2" type="ORF">KO481_02605</name>
</gene>
<feature type="domain" description="Xylose isomerase-like TIM barrel" evidence="1">
    <location>
        <begin position="44"/>
        <end position="277"/>
    </location>
</feature>